<organism evidence="1 2">
    <name type="scientific">Auriscalpium vulgare</name>
    <dbReference type="NCBI Taxonomy" id="40419"/>
    <lineage>
        <taxon>Eukaryota</taxon>
        <taxon>Fungi</taxon>
        <taxon>Dikarya</taxon>
        <taxon>Basidiomycota</taxon>
        <taxon>Agaricomycotina</taxon>
        <taxon>Agaricomycetes</taxon>
        <taxon>Russulales</taxon>
        <taxon>Auriscalpiaceae</taxon>
        <taxon>Auriscalpium</taxon>
    </lineage>
</organism>
<accession>A0ACB8RWT7</accession>
<gene>
    <name evidence="1" type="ORF">FA95DRAFT_1557809</name>
</gene>
<protein>
    <submittedName>
        <fullName evidence="1">Uncharacterized protein</fullName>
    </submittedName>
</protein>
<dbReference type="Proteomes" id="UP000814033">
    <property type="component" value="Unassembled WGS sequence"/>
</dbReference>
<reference evidence="1" key="2">
    <citation type="journal article" date="2022" name="New Phytol.">
        <title>Evolutionary transition to the ectomycorrhizal habit in the genomes of a hyperdiverse lineage of mushroom-forming fungi.</title>
        <authorList>
            <person name="Looney B."/>
            <person name="Miyauchi S."/>
            <person name="Morin E."/>
            <person name="Drula E."/>
            <person name="Courty P.E."/>
            <person name="Kohler A."/>
            <person name="Kuo A."/>
            <person name="LaButti K."/>
            <person name="Pangilinan J."/>
            <person name="Lipzen A."/>
            <person name="Riley R."/>
            <person name="Andreopoulos W."/>
            <person name="He G."/>
            <person name="Johnson J."/>
            <person name="Nolan M."/>
            <person name="Tritt A."/>
            <person name="Barry K.W."/>
            <person name="Grigoriev I.V."/>
            <person name="Nagy L.G."/>
            <person name="Hibbett D."/>
            <person name="Henrissat B."/>
            <person name="Matheny P.B."/>
            <person name="Labbe J."/>
            <person name="Martin F.M."/>
        </authorList>
    </citation>
    <scope>NUCLEOTIDE SEQUENCE</scope>
    <source>
        <strain evidence="1">FP105234-sp</strain>
    </source>
</reference>
<name>A0ACB8RWT7_9AGAM</name>
<feature type="non-terminal residue" evidence="1">
    <location>
        <position position="68"/>
    </location>
</feature>
<dbReference type="EMBL" id="MU275884">
    <property type="protein sequence ID" value="KAI0048581.1"/>
    <property type="molecule type" value="Genomic_DNA"/>
</dbReference>
<evidence type="ECO:0000313" key="2">
    <source>
        <dbReference type="Proteomes" id="UP000814033"/>
    </source>
</evidence>
<proteinExistence type="predicted"/>
<keyword evidence="2" id="KW-1185">Reference proteome</keyword>
<evidence type="ECO:0000313" key="1">
    <source>
        <dbReference type="EMBL" id="KAI0048581.1"/>
    </source>
</evidence>
<sequence>MAIWTPCENWGWRRIYSRMRRSSPPCSPFPTSPTSLPHLSPLCRCSRSLCRFHSLSRTRPQYCQGEAL</sequence>
<comment type="caution">
    <text evidence="1">The sequence shown here is derived from an EMBL/GenBank/DDBJ whole genome shotgun (WGS) entry which is preliminary data.</text>
</comment>
<reference evidence="1" key="1">
    <citation type="submission" date="2021-02" db="EMBL/GenBank/DDBJ databases">
        <authorList>
            <consortium name="DOE Joint Genome Institute"/>
            <person name="Ahrendt S."/>
            <person name="Looney B.P."/>
            <person name="Miyauchi S."/>
            <person name="Morin E."/>
            <person name="Drula E."/>
            <person name="Courty P.E."/>
            <person name="Chicoki N."/>
            <person name="Fauchery L."/>
            <person name="Kohler A."/>
            <person name="Kuo A."/>
            <person name="Labutti K."/>
            <person name="Pangilinan J."/>
            <person name="Lipzen A."/>
            <person name="Riley R."/>
            <person name="Andreopoulos W."/>
            <person name="He G."/>
            <person name="Johnson J."/>
            <person name="Barry K.W."/>
            <person name="Grigoriev I.V."/>
            <person name="Nagy L."/>
            <person name="Hibbett D."/>
            <person name="Henrissat B."/>
            <person name="Matheny P.B."/>
            <person name="Labbe J."/>
            <person name="Martin F."/>
        </authorList>
    </citation>
    <scope>NUCLEOTIDE SEQUENCE</scope>
    <source>
        <strain evidence="1">FP105234-sp</strain>
    </source>
</reference>